<keyword evidence="1" id="KW-0472">Membrane</keyword>
<comment type="caution">
    <text evidence="2">The sequence shown here is derived from an EMBL/GenBank/DDBJ whole genome shotgun (WGS) entry which is preliminary data.</text>
</comment>
<sequence>MHVPTGRTHLEVCRLATRHEHGQTVGTRPVPPAPHSMTNRIVAEAQQYQMVPDIVTFASFLSTSVGVLNFVCGILRVFYRS</sequence>
<proteinExistence type="predicted"/>
<reference evidence="2 3" key="1">
    <citation type="journal article" date="2023" name="Sci. Data">
        <title>Genome assembly of the Korean intertidal mud-creeper Batillaria attramentaria.</title>
        <authorList>
            <person name="Patra A.K."/>
            <person name="Ho P.T."/>
            <person name="Jun S."/>
            <person name="Lee S.J."/>
            <person name="Kim Y."/>
            <person name="Won Y.J."/>
        </authorList>
    </citation>
    <scope>NUCLEOTIDE SEQUENCE [LARGE SCALE GENOMIC DNA]</scope>
    <source>
        <strain evidence="2">Wonlab-2016</strain>
    </source>
</reference>
<dbReference type="AlphaFoldDB" id="A0ABD0JSC8"/>
<feature type="transmembrane region" description="Helical" evidence="1">
    <location>
        <begin position="54"/>
        <end position="79"/>
    </location>
</feature>
<protein>
    <submittedName>
        <fullName evidence="2">Uncharacterized protein</fullName>
    </submittedName>
</protein>
<keyword evidence="1" id="KW-1133">Transmembrane helix</keyword>
<keyword evidence="3" id="KW-1185">Reference proteome</keyword>
<evidence type="ECO:0000313" key="3">
    <source>
        <dbReference type="Proteomes" id="UP001519460"/>
    </source>
</evidence>
<evidence type="ECO:0000256" key="1">
    <source>
        <dbReference type="SAM" id="Phobius"/>
    </source>
</evidence>
<name>A0ABD0JSC8_9CAEN</name>
<dbReference type="Proteomes" id="UP001519460">
    <property type="component" value="Unassembled WGS sequence"/>
</dbReference>
<keyword evidence="1" id="KW-0812">Transmembrane</keyword>
<gene>
    <name evidence="2" type="ORF">BaRGS_00031220</name>
</gene>
<accession>A0ABD0JSC8</accession>
<evidence type="ECO:0000313" key="2">
    <source>
        <dbReference type="EMBL" id="KAK7477535.1"/>
    </source>
</evidence>
<dbReference type="EMBL" id="JACVVK020000347">
    <property type="protein sequence ID" value="KAK7477535.1"/>
    <property type="molecule type" value="Genomic_DNA"/>
</dbReference>
<organism evidence="2 3">
    <name type="scientific">Batillaria attramentaria</name>
    <dbReference type="NCBI Taxonomy" id="370345"/>
    <lineage>
        <taxon>Eukaryota</taxon>
        <taxon>Metazoa</taxon>
        <taxon>Spiralia</taxon>
        <taxon>Lophotrochozoa</taxon>
        <taxon>Mollusca</taxon>
        <taxon>Gastropoda</taxon>
        <taxon>Caenogastropoda</taxon>
        <taxon>Sorbeoconcha</taxon>
        <taxon>Cerithioidea</taxon>
        <taxon>Batillariidae</taxon>
        <taxon>Batillaria</taxon>
    </lineage>
</organism>